<proteinExistence type="predicted"/>
<dbReference type="InterPro" id="IPR035969">
    <property type="entry name" value="Rab-GAP_TBC_sf"/>
</dbReference>
<gene>
    <name evidence="2" type="ORF">RFI_25438</name>
</gene>
<organism evidence="2 3">
    <name type="scientific">Reticulomyxa filosa</name>
    <dbReference type="NCBI Taxonomy" id="46433"/>
    <lineage>
        <taxon>Eukaryota</taxon>
        <taxon>Sar</taxon>
        <taxon>Rhizaria</taxon>
        <taxon>Retaria</taxon>
        <taxon>Foraminifera</taxon>
        <taxon>Monothalamids</taxon>
        <taxon>Reticulomyxidae</taxon>
        <taxon>Reticulomyxa</taxon>
    </lineage>
</organism>
<comment type="caution">
    <text evidence="2">The sequence shown here is derived from an EMBL/GenBank/DDBJ whole genome shotgun (WGS) entry which is preliminary data.</text>
</comment>
<feature type="compositionally biased region" description="Basic and acidic residues" evidence="1">
    <location>
        <begin position="202"/>
        <end position="211"/>
    </location>
</feature>
<sequence>DSKTFDDSNQEATAPIPTDSANGRKEDALSNPTATLDDPHPPVNTTPAPATTETNPELKPASNCESIEDIKDKEAPAEDVTQSQQQETTTHSPAETNDPIQPVPTVTDPSTVKRRASQIQCKMTVQLPTVTLDVEKQQIVPARESEGKGKVQGEAQDDNGNEDREWNESELKQPSKTDKNDNEKKGEEEEEEEVEETSGDTNVDKASEKHAQTQPNSLLKLAKVMIHPLSSVRSVFNYKAGKDKKFFDHVEIDYEGVTIVSESNSTPVQSPPEHKISDRDNLELWTQIMKDVNRTLQYREFFRDISHRWMNELAAIILCALSDDYVQI</sequence>
<dbReference type="EMBL" id="ASPP01021875">
    <property type="protein sequence ID" value="ETO11938.1"/>
    <property type="molecule type" value="Genomic_DNA"/>
</dbReference>
<reference evidence="2 3" key="1">
    <citation type="journal article" date="2013" name="Curr. Biol.">
        <title>The Genome of the Foraminiferan Reticulomyxa filosa.</title>
        <authorList>
            <person name="Glockner G."/>
            <person name="Hulsmann N."/>
            <person name="Schleicher M."/>
            <person name="Noegel A.A."/>
            <person name="Eichinger L."/>
            <person name="Gallinger C."/>
            <person name="Pawlowski J."/>
            <person name="Sierra R."/>
            <person name="Euteneuer U."/>
            <person name="Pillet L."/>
            <person name="Moustafa A."/>
            <person name="Platzer M."/>
            <person name="Groth M."/>
            <person name="Szafranski K."/>
            <person name="Schliwa M."/>
        </authorList>
    </citation>
    <scope>NUCLEOTIDE SEQUENCE [LARGE SCALE GENOMIC DNA]</scope>
</reference>
<feature type="compositionally biased region" description="Basic and acidic residues" evidence="1">
    <location>
        <begin position="161"/>
        <end position="187"/>
    </location>
</feature>
<evidence type="ECO:0000256" key="1">
    <source>
        <dbReference type="SAM" id="MobiDB-lite"/>
    </source>
</evidence>
<feature type="compositionally biased region" description="Polar residues" evidence="1">
    <location>
        <begin position="117"/>
        <end position="129"/>
    </location>
</feature>
<feature type="compositionally biased region" description="Low complexity" evidence="1">
    <location>
        <begin position="43"/>
        <end position="57"/>
    </location>
</feature>
<keyword evidence="3" id="KW-1185">Reference proteome</keyword>
<accession>X6MD59</accession>
<feature type="non-terminal residue" evidence="2">
    <location>
        <position position="1"/>
    </location>
</feature>
<protein>
    <submittedName>
        <fullName evidence="2">Gas vesicle protein GvpT</fullName>
    </submittedName>
</protein>
<feature type="region of interest" description="Disordered" evidence="1">
    <location>
        <begin position="1"/>
        <end position="215"/>
    </location>
</feature>
<evidence type="ECO:0000313" key="2">
    <source>
        <dbReference type="EMBL" id="ETO11938.1"/>
    </source>
</evidence>
<feature type="compositionally biased region" description="Acidic residues" evidence="1">
    <location>
        <begin position="188"/>
        <end position="198"/>
    </location>
</feature>
<dbReference type="AlphaFoldDB" id="X6MD59"/>
<dbReference type="SUPFAM" id="SSF47923">
    <property type="entry name" value="Ypt/Rab-GAP domain of gyp1p"/>
    <property type="match status" value="1"/>
</dbReference>
<evidence type="ECO:0000313" key="3">
    <source>
        <dbReference type="Proteomes" id="UP000023152"/>
    </source>
</evidence>
<dbReference type="Proteomes" id="UP000023152">
    <property type="component" value="Unassembled WGS sequence"/>
</dbReference>
<feature type="compositionally biased region" description="Low complexity" evidence="1">
    <location>
        <begin position="81"/>
        <end position="90"/>
    </location>
</feature>
<name>X6MD59_RETFI</name>
<feature type="non-terminal residue" evidence="2">
    <location>
        <position position="328"/>
    </location>
</feature>